<keyword evidence="2" id="KW-1185">Reference proteome</keyword>
<dbReference type="Proteomes" id="UP000250235">
    <property type="component" value="Unassembled WGS sequence"/>
</dbReference>
<reference evidence="1 2" key="1">
    <citation type="journal article" date="2015" name="Proc. Natl. Acad. Sci. U.S.A.">
        <title>The resurrection genome of Boea hygrometrica: A blueprint for survival of dehydration.</title>
        <authorList>
            <person name="Xiao L."/>
            <person name="Yang G."/>
            <person name="Zhang L."/>
            <person name="Yang X."/>
            <person name="Zhao S."/>
            <person name="Ji Z."/>
            <person name="Zhou Q."/>
            <person name="Hu M."/>
            <person name="Wang Y."/>
            <person name="Chen M."/>
            <person name="Xu Y."/>
            <person name="Jin H."/>
            <person name="Xiao X."/>
            <person name="Hu G."/>
            <person name="Bao F."/>
            <person name="Hu Y."/>
            <person name="Wan P."/>
            <person name="Li L."/>
            <person name="Deng X."/>
            <person name="Kuang T."/>
            <person name="Xiang C."/>
            <person name="Zhu J.K."/>
            <person name="Oliver M.J."/>
            <person name="He Y."/>
        </authorList>
    </citation>
    <scope>NUCLEOTIDE SEQUENCE [LARGE SCALE GENOMIC DNA]</scope>
    <source>
        <strain evidence="2">cv. XS01</strain>
    </source>
</reference>
<dbReference type="EMBL" id="KV010623">
    <property type="protein sequence ID" value="KZV27613.1"/>
    <property type="molecule type" value="Genomic_DNA"/>
</dbReference>
<proteinExistence type="predicted"/>
<dbReference type="GO" id="GO:0016853">
    <property type="term" value="F:isomerase activity"/>
    <property type="evidence" value="ECO:0007669"/>
    <property type="project" value="UniProtKB-KW"/>
</dbReference>
<gene>
    <name evidence="1" type="ORF">F511_11616</name>
</gene>
<sequence>MAEKLLKNYIKQKFFPLVLPVNEETRSCWSMAASEIRDLIFGFVGFKQWEDFAESFDVSKKTKLPKMVCYGIAMRNIIW</sequence>
<name>A0A2Z7B030_9LAMI</name>
<protein>
    <submittedName>
        <fullName evidence="1">Protein disulfide-isomerase 5-2</fullName>
    </submittedName>
</protein>
<dbReference type="OrthoDB" id="74910at2759"/>
<evidence type="ECO:0000313" key="2">
    <source>
        <dbReference type="Proteomes" id="UP000250235"/>
    </source>
</evidence>
<organism evidence="1 2">
    <name type="scientific">Dorcoceras hygrometricum</name>
    <dbReference type="NCBI Taxonomy" id="472368"/>
    <lineage>
        <taxon>Eukaryota</taxon>
        <taxon>Viridiplantae</taxon>
        <taxon>Streptophyta</taxon>
        <taxon>Embryophyta</taxon>
        <taxon>Tracheophyta</taxon>
        <taxon>Spermatophyta</taxon>
        <taxon>Magnoliopsida</taxon>
        <taxon>eudicotyledons</taxon>
        <taxon>Gunneridae</taxon>
        <taxon>Pentapetalae</taxon>
        <taxon>asterids</taxon>
        <taxon>lamiids</taxon>
        <taxon>Lamiales</taxon>
        <taxon>Gesneriaceae</taxon>
        <taxon>Didymocarpoideae</taxon>
        <taxon>Trichosporeae</taxon>
        <taxon>Loxocarpinae</taxon>
        <taxon>Dorcoceras</taxon>
    </lineage>
</organism>
<accession>A0A2Z7B030</accession>
<evidence type="ECO:0000313" key="1">
    <source>
        <dbReference type="EMBL" id="KZV27613.1"/>
    </source>
</evidence>
<dbReference type="AlphaFoldDB" id="A0A2Z7B030"/>
<keyword evidence="1" id="KW-0413">Isomerase</keyword>